<evidence type="ECO:0000313" key="2">
    <source>
        <dbReference type="Proteomes" id="UP000244090"/>
    </source>
</evidence>
<reference evidence="1 2" key="1">
    <citation type="submission" date="2018-04" db="EMBL/GenBank/DDBJ databases">
        <title>Genomic Encyclopedia of Archaeal and Bacterial Type Strains, Phase II (KMG-II): from individual species to whole genera.</title>
        <authorList>
            <person name="Goeker M."/>
        </authorList>
    </citation>
    <scope>NUCLEOTIDE SEQUENCE [LARGE SCALE GENOMIC DNA]</scope>
    <source>
        <strain evidence="1 2">DSM 25731</strain>
    </source>
</reference>
<sequence>MIDNETVKKLHLLQELRNSINLIKLGFGEIQKINMENDFYHLPLQILSSGIERFLKCYLCLGYHEKNDEFPNFDQLKFFGGKTGHGIIELKEEVINNYFLLRNEKDEFLKEDKNFIKNNQKLNTLLHLLSEFGKYSRYYNLDVVTSKRNPSLNVEQEWKDFETILLKENQSVYKRFFSVNVKFSNEGYNYINSRIVALLEKFIRGLARQFTFVDLGELAKSFSGDIFFFLKIKDEDLGKKNYDE</sequence>
<dbReference type="EMBL" id="QBKT01000010">
    <property type="protein sequence ID" value="PTX59206.1"/>
    <property type="molecule type" value="Genomic_DNA"/>
</dbReference>
<organism evidence="1 2">
    <name type="scientific">Kordia periserrulae</name>
    <dbReference type="NCBI Taxonomy" id="701523"/>
    <lineage>
        <taxon>Bacteria</taxon>
        <taxon>Pseudomonadati</taxon>
        <taxon>Bacteroidota</taxon>
        <taxon>Flavobacteriia</taxon>
        <taxon>Flavobacteriales</taxon>
        <taxon>Flavobacteriaceae</taxon>
        <taxon>Kordia</taxon>
    </lineage>
</organism>
<evidence type="ECO:0000313" key="1">
    <source>
        <dbReference type="EMBL" id="PTX59206.1"/>
    </source>
</evidence>
<name>A0A2T6BT45_9FLAO</name>
<dbReference type="Proteomes" id="UP000244090">
    <property type="component" value="Unassembled WGS sequence"/>
</dbReference>
<gene>
    <name evidence="1" type="ORF">C8N46_11042</name>
</gene>
<protein>
    <submittedName>
        <fullName evidence="1">Uncharacterized protein</fullName>
    </submittedName>
</protein>
<dbReference type="RefSeq" id="WP_108116379.1">
    <property type="nucleotide sequence ID" value="NZ_QBKT01000010.1"/>
</dbReference>
<dbReference type="OrthoDB" id="7057360at2"/>
<proteinExistence type="predicted"/>
<accession>A0A2T6BT45</accession>
<dbReference type="AlphaFoldDB" id="A0A2T6BT45"/>
<comment type="caution">
    <text evidence="1">The sequence shown here is derived from an EMBL/GenBank/DDBJ whole genome shotgun (WGS) entry which is preliminary data.</text>
</comment>
<keyword evidence="2" id="KW-1185">Reference proteome</keyword>